<gene>
    <name evidence="1" type="ORF">GKQ51_11195</name>
</gene>
<accession>A0AAQ0BWX1</accession>
<reference evidence="1 2" key="1">
    <citation type="submission" date="2020-12" db="EMBL/GenBank/DDBJ databases">
        <title>Genomic Analysis and Response surface optimization of nitrogen-fixing conditions for A. chroococcum strain HR1, Isolation from rhizosphere soil.</title>
        <authorList>
            <person name="Li J."/>
            <person name="Yang H."/>
            <person name="Liu H."/>
            <person name="Wang C."/>
            <person name="Tian Y."/>
            <person name="Lu X.Y."/>
        </authorList>
    </citation>
    <scope>NUCLEOTIDE SEQUENCE [LARGE SCALE GENOMIC DNA]</scope>
    <source>
        <strain evidence="1 2">HR1</strain>
    </source>
</reference>
<evidence type="ECO:0000313" key="1">
    <source>
        <dbReference type="EMBL" id="QQE86907.1"/>
    </source>
</evidence>
<sequence>MTMLSTATALLPTVAGLLDRLIPDPEQKAKVQLELLSLEREGAFKELDAALQTSLAQAKINEIEAAQSSLFKSGWRPAAGWLCVGGLAYEFLLRPLLPWVLTVTGTADVPPLPSLDDVLFELLFGMLGLGTLRTADRWKRVSAITSNTWPGR</sequence>
<organism evidence="1 2">
    <name type="scientific">Azotobacter chroococcum</name>
    <dbReference type="NCBI Taxonomy" id="353"/>
    <lineage>
        <taxon>Bacteria</taxon>
        <taxon>Pseudomonadati</taxon>
        <taxon>Pseudomonadota</taxon>
        <taxon>Gammaproteobacteria</taxon>
        <taxon>Pseudomonadales</taxon>
        <taxon>Pseudomonadaceae</taxon>
        <taxon>Azotobacter</taxon>
    </lineage>
</organism>
<protein>
    <submittedName>
        <fullName evidence="1">Holin family protein</fullName>
    </submittedName>
</protein>
<dbReference type="Proteomes" id="UP000596192">
    <property type="component" value="Chromosome"/>
</dbReference>
<dbReference type="InterPro" id="IPR021497">
    <property type="entry name" value="GTA_holin_3TM"/>
</dbReference>
<name>A0AAQ0BWX1_9GAMM</name>
<proteinExistence type="predicted"/>
<evidence type="ECO:0000313" key="2">
    <source>
        <dbReference type="Proteomes" id="UP000596192"/>
    </source>
</evidence>
<dbReference type="AlphaFoldDB" id="A0AAQ0BWX1"/>
<dbReference type="Pfam" id="PF11351">
    <property type="entry name" value="GTA_holin_3TM"/>
    <property type="match status" value="1"/>
</dbReference>
<dbReference type="EMBL" id="CP066310">
    <property type="protein sequence ID" value="QQE86907.1"/>
    <property type="molecule type" value="Genomic_DNA"/>
</dbReference>
<dbReference type="RefSeq" id="WP_136888901.1">
    <property type="nucleotide sequence ID" value="NZ_CP066310.1"/>
</dbReference>